<evidence type="ECO:0000256" key="13">
    <source>
        <dbReference type="ARBA" id="ARBA00074306"/>
    </source>
</evidence>
<keyword evidence="8" id="KW-0418">Kinase</keyword>
<dbReference type="SMART" id="SM00448">
    <property type="entry name" value="REC"/>
    <property type="match status" value="1"/>
</dbReference>
<feature type="domain" description="Histidine kinase" evidence="16">
    <location>
        <begin position="463"/>
        <end position="692"/>
    </location>
</feature>
<evidence type="ECO:0000256" key="14">
    <source>
        <dbReference type="PROSITE-ProRule" id="PRU00169"/>
    </source>
</evidence>
<evidence type="ECO:0000256" key="4">
    <source>
        <dbReference type="ARBA" id="ARBA00012438"/>
    </source>
</evidence>
<evidence type="ECO:0000256" key="2">
    <source>
        <dbReference type="ARBA" id="ARBA00004370"/>
    </source>
</evidence>
<dbReference type="CDD" id="cd00082">
    <property type="entry name" value="HisKA"/>
    <property type="match status" value="1"/>
</dbReference>
<comment type="subcellular location">
    <subcellularLocation>
        <location evidence="2">Membrane</location>
    </subcellularLocation>
</comment>
<keyword evidence="11 15" id="KW-0472">Membrane</keyword>
<dbReference type="FunFam" id="3.30.565.10:FF:000010">
    <property type="entry name" value="Sensor histidine kinase RcsC"/>
    <property type="match status" value="1"/>
</dbReference>
<dbReference type="Gene3D" id="3.40.50.2300">
    <property type="match status" value="1"/>
</dbReference>
<dbReference type="PRINTS" id="PR00344">
    <property type="entry name" value="BCTRLSENSOR"/>
</dbReference>
<dbReference type="SMART" id="SM00387">
    <property type="entry name" value="HATPase_c"/>
    <property type="match status" value="1"/>
</dbReference>
<feature type="modified residue" description="4-aspartylphosphate" evidence="14">
    <location>
        <position position="768"/>
    </location>
</feature>
<evidence type="ECO:0000256" key="9">
    <source>
        <dbReference type="ARBA" id="ARBA00022840"/>
    </source>
</evidence>
<evidence type="ECO:0000256" key="5">
    <source>
        <dbReference type="ARBA" id="ARBA00022553"/>
    </source>
</evidence>
<dbReference type="SUPFAM" id="SSF47384">
    <property type="entry name" value="Homodimeric domain of signal transducing histidine kinase"/>
    <property type="match status" value="1"/>
</dbReference>
<keyword evidence="10" id="KW-0902">Two-component regulatory system</keyword>
<accession>A0A1L9QSC0</accession>
<dbReference type="Gene3D" id="1.10.287.130">
    <property type="match status" value="1"/>
</dbReference>
<keyword evidence="6" id="KW-0808">Transferase</keyword>
<keyword evidence="15" id="KW-0812">Transmembrane</keyword>
<keyword evidence="15" id="KW-1133">Transmembrane helix</keyword>
<dbReference type="GO" id="GO:0016020">
    <property type="term" value="C:membrane"/>
    <property type="evidence" value="ECO:0007669"/>
    <property type="project" value="UniProtKB-SubCell"/>
</dbReference>
<feature type="transmembrane region" description="Helical" evidence="15">
    <location>
        <begin position="361"/>
        <end position="389"/>
    </location>
</feature>
<dbReference type="GO" id="GO:0000155">
    <property type="term" value="F:phosphorelay sensor kinase activity"/>
    <property type="evidence" value="ECO:0007669"/>
    <property type="project" value="InterPro"/>
</dbReference>
<feature type="transmembrane region" description="Helical" evidence="15">
    <location>
        <begin position="328"/>
        <end position="349"/>
    </location>
</feature>
<dbReference type="EMBL" id="MLAW01000016">
    <property type="protein sequence ID" value="OJJ25477.1"/>
    <property type="molecule type" value="Genomic_DNA"/>
</dbReference>
<keyword evidence="5 14" id="KW-0597">Phosphoprotein</keyword>
<dbReference type="GO" id="GO:0005524">
    <property type="term" value="F:ATP binding"/>
    <property type="evidence" value="ECO:0007669"/>
    <property type="project" value="UniProtKB-KW"/>
</dbReference>
<protein>
    <recommendedName>
        <fullName evidence="13">Circadian input-output histidine kinase CikA</fullName>
        <ecNumber evidence="4">2.7.13.3</ecNumber>
    </recommendedName>
</protein>
<dbReference type="Gene3D" id="3.30.565.10">
    <property type="entry name" value="Histidine kinase-like ATPase, C-terminal domain"/>
    <property type="match status" value="1"/>
</dbReference>
<dbReference type="SUPFAM" id="SSF52172">
    <property type="entry name" value="CheY-like"/>
    <property type="match status" value="1"/>
</dbReference>
<dbReference type="FunFam" id="1.10.287.130:FF:000038">
    <property type="entry name" value="Sensory transduction histidine kinase"/>
    <property type="match status" value="1"/>
</dbReference>
<dbReference type="InterPro" id="IPR001789">
    <property type="entry name" value="Sig_transdc_resp-reg_receiver"/>
</dbReference>
<comment type="similarity">
    <text evidence="3">In the N-terminal section; belongs to the phytochrome family.</text>
</comment>
<dbReference type="Pfam" id="PF05226">
    <property type="entry name" value="CHASE2"/>
    <property type="match status" value="1"/>
</dbReference>
<dbReference type="SUPFAM" id="SSF55874">
    <property type="entry name" value="ATPase domain of HSP90 chaperone/DNA topoisomerase II/histidine kinase"/>
    <property type="match status" value="1"/>
</dbReference>
<organism evidence="18 19">
    <name type="scientific">Roseofilum reptotaenium AO1-A</name>
    <dbReference type="NCBI Taxonomy" id="1925591"/>
    <lineage>
        <taxon>Bacteria</taxon>
        <taxon>Bacillati</taxon>
        <taxon>Cyanobacteriota</taxon>
        <taxon>Cyanophyceae</taxon>
        <taxon>Desertifilales</taxon>
        <taxon>Desertifilaceae</taxon>
        <taxon>Roseofilum</taxon>
    </lineage>
</organism>
<dbReference type="PROSITE" id="PS50110">
    <property type="entry name" value="RESPONSE_REGULATORY"/>
    <property type="match status" value="1"/>
</dbReference>
<evidence type="ECO:0000256" key="1">
    <source>
        <dbReference type="ARBA" id="ARBA00000085"/>
    </source>
</evidence>
<dbReference type="InterPro" id="IPR005467">
    <property type="entry name" value="His_kinase_dom"/>
</dbReference>
<comment type="caution">
    <text evidence="18">The sequence shown here is derived from an EMBL/GenBank/DDBJ whole genome shotgun (WGS) entry which is preliminary data.</text>
</comment>
<name>A0A1L9QSC0_9CYAN</name>
<gene>
    <name evidence="18" type="ORF">BI308_10910</name>
</gene>
<dbReference type="InterPro" id="IPR011006">
    <property type="entry name" value="CheY-like_superfamily"/>
</dbReference>
<dbReference type="PANTHER" id="PTHR43047">
    <property type="entry name" value="TWO-COMPONENT HISTIDINE PROTEIN KINASE"/>
    <property type="match status" value="1"/>
</dbReference>
<keyword evidence="12" id="KW-0131">Cell cycle</keyword>
<comment type="catalytic activity">
    <reaction evidence="1">
        <text>ATP + protein L-histidine = ADP + protein N-phospho-L-histidine.</text>
        <dbReference type="EC" id="2.7.13.3"/>
    </reaction>
</comment>
<evidence type="ECO:0000256" key="11">
    <source>
        <dbReference type="ARBA" id="ARBA00023136"/>
    </source>
</evidence>
<evidence type="ECO:0000256" key="12">
    <source>
        <dbReference type="ARBA" id="ARBA00023306"/>
    </source>
</evidence>
<dbReference type="PROSITE" id="PS50109">
    <property type="entry name" value="HIS_KIN"/>
    <property type="match status" value="1"/>
</dbReference>
<dbReference type="InterPro" id="IPR004358">
    <property type="entry name" value="Sig_transdc_His_kin-like_C"/>
</dbReference>
<evidence type="ECO:0000256" key="7">
    <source>
        <dbReference type="ARBA" id="ARBA00022741"/>
    </source>
</evidence>
<dbReference type="EC" id="2.7.13.3" evidence="4"/>
<dbReference type="AlphaFoldDB" id="A0A1L9QSC0"/>
<dbReference type="SMART" id="SM00388">
    <property type="entry name" value="HisKA"/>
    <property type="match status" value="1"/>
</dbReference>
<evidence type="ECO:0000256" key="3">
    <source>
        <dbReference type="ARBA" id="ARBA00006402"/>
    </source>
</evidence>
<evidence type="ECO:0000256" key="15">
    <source>
        <dbReference type="SAM" id="Phobius"/>
    </source>
</evidence>
<proteinExistence type="inferred from homology"/>
<reference evidence="18" key="1">
    <citation type="submission" date="2016-10" db="EMBL/GenBank/DDBJ databases">
        <title>CRISPR-Cas defence system in Roseofilum reptotaenium: evidence of a bacteriophage-cyanobacterium arms race in the coral black band disease.</title>
        <authorList>
            <person name="Buerger P."/>
            <person name="Wood-Charlson E.M."/>
            <person name="Weynberg K.D."/>
            <person name="Willis B."/>
            <person name="Van Oppen M.J."/>
        </authorList>
    </citation>
    <scope>NUCLEOTIDE SEQUENCE [LARGE SCALE GENOMIC DNA]</scope>
    <source>
        <strain evidence="18">AO1-A</strain>
    </source>
</reference>
<dbReference type="InterPro" id="IPR007890">
    <property type="entry name" value="CHASE2"/>
</dbReference>
<dbReference type="Pfam" id="PF00512">
    <property type="entry name" value="HisKA"/>
    <property type="match status" value="1"/>
</dbReference>
<keyword evidence="7" id="KW-0547">Nucleotide-binding</keyword>
<evidence type="ECO:0000256" key="8">
    <source>
        <dbReference type="ARBA" id="ARBA00022777"/>
    </source>
</evidence>
<dbReference type="CDD" id="cd00156">
    <property type="entry name" value="REC"/>
    <property type="match status" value="1"/>
</dbReference>
<dbReference type="Proteomes" id="UP000183940">
    <property type="component" value="Unassembled WGS sequence"/>
</dbReference>
<dbReference type="Pfam" id="PF02518">
    <property type="entry name" value="HATPase_c"/>
    <property type="match status" value="1"/>
</dbReference>
<dbReference type="Pfam" id="PF00072">
    <property type="entry name" value="Response_reg"/>
    <property type="match status" value="1"/>
</dbReference>
<feature type="transmembrane region" description="Helical" evidence="15">
    <location>
        <begin position="12"/>
        <end position="38"/>
    </location>
</feature>
<dbReference type="InterPro" id="IPR036097">
    <property type="entry name" value="HisK_dim/P_sf"/>
</dbReference>
<evidence type="ECO:0000259" key="17">
    <source>
        <dbReference type="PROSITE" id="PS50110"/>
    </source>
</evidence>
<evidence type="ECO:0000259" key="16">
    <source>
        <dbReference type="PROSITE" id="PS50109"/>
    </source>
</evidence>
<evidence type="ECO:0000313" key="18">
    <source>
        <dbReference type="EMBL" id="OJJ25477.1"/>
    </source>
</evidence>
<evidence type="ECO:0000256" key="6">
    <source>
        <dbReference type="ARBA" id="ARBA00022679"/>
    </source>
</evidence>
<keyword evidence="19" id="KW-1185">Reference proteome</keyword>
<dbReference type="STRING" id="1925591.BI308_10910"/>
<feature type="domain" description="Response regulatory" evidence="17">
    <location>
        <begin position="719"/>
        <end position="835"/>
    </location>
</feature>
<dbReference type="InterPro" id="IPR003594">
    <property type="entry name" value="HATPase_dom"/>
</dbReference>
<dbReference type="InterPro" id="IPR036890">
    <property type="entry name" value="HATPase_C_sf"/>
</dbReference>
<dbReference type="CDD" id="cd16922">
    <property type="entry name" value="HATPase_EvgS-ArcB-TorS-like"/>
    <property type="match status" value="1"/>
</dbReference>
<evidence type="ECO:0000256" key="10">
    <source>
        <dbReference type="ARBA" id="ARBA00023012"/>
    </source>
</evidence>
<dbReference type="InterPro" id="IPR003661">
    <property type="entry name" value="HisK_dim/P_dom"/>
</dbReference>
<dbReference type="SMART" id="SM01080">
    <property type="entry name" value="CHASE2"/>
    <property type="match status" value="1"/>
</dbReference>
<sequence length="928" mass="103463">MLPRFQASIRPYLCLIIIASSVSASAIAINLLGMFNLLEWGIRDLFFRLRPQESMEETIIIVTIDEEDIKFAGNWPIPDRLLAQAIQQISSQEPAMIGLDIYRNIPEEPGHAELKEVFGSTPNLIGVEKIIGDRVEPPPILQALDRVALADLMLDGDGNIRRALLSTTDNQEEGAIKDGLAANIAIQYLEQRDITLNMLNPEQLKFQLGFTTFTPLQNREAGYSKKALGGYQILLNWRGPTTMFPTITLRDVVQGQMAPDLMHDRIVLIGSTAPSTNDFFATPYSTSWLETKELTPGVVVHANIISQIIRSALEGRPSIKGWTGSMQALWIGLWASLGSAGLWLVIVWGEQKNRTLPGGNVLWSVILWSAGLLVGAYGAFLVGILIPVMPPLAAFVLSSIITTNTYKQQKLAIANQQLFIANQHLSDYSKNLEAKVEKRTQQLVQAKEAADVANQAKSEFLANMSHELRTPLNGILGYAQILKRSATVHSFDKKSVSVIQQSGEHLLKLINDILDLSKIEARKLDLFPEPIHFSTLLFGVTEICQIKATEKNLPFKWNFSNDLPEEVVVDEKRLRQVLLNLLNNAIKFTDRGSVTLSVQKQAESHTQNNAQSESTATIRFEVIDTGAGMTPEQMEKIFQPFEQVGEAKRKAKGTGLGLAISQQLVEMMGSQLQVVSVYGEGSTFCFDLDLLLGEGEGTVLTPKTSADHITGYSNHQPVSILVVDDHLDNLDIFTKLLEPLGFKIFAAQQGETALRKARELHPDVMIVDLMMPILDGWAVISQLRQNPEFQEMIVIATSANVYEQNRDRAMKLGSNDFLPQPIQLPQLLEQLQHHLQLEWVYQGTTERKKSEDEEMIFPTSEELQGILKAARIGDIEVVERKAKHLMERHPTYKVFAEKVLTLAEEFNDLAIVKLIKSGKESQEENNES</sequence>
<keyword evidence="9" id="KW-0067">ATP-binding</keyword>
<evidence type="ECO:0000313" key="19">
    <source>
        <dbReference type="Proteomes" id="UP000183940"/>
    </source>
</evidence>